<feature type="region of interest" description="Disordered" evidence="1">
    <location>
        <begin position="1"/>
        <end position="24"/>
    </location>
</feature>
<dbReference type="Proteomes" id="UP001431776">
    <property type="component" value="Unassembled WGS sequence"/>
</dbReference>
<comment type="caution">
    <text evidence="2">The sequence shown here is derived from an EMBL/GenBank/DDBJ whole genome shotgun (WGS) entry which is preliminary data.</text>
</comment>
<proteinExistence type="predicted"/>
<reference evidence="2" key="1">
    <citation type="submission" date="2023-05" db="EMBL/GenBank/DDBJ databases">
        <title>Anaerotaeda fermentans gen. nov., sp. nov., a novel anaerobic planctomycete of the new family within the order Sedimentisphaerales isolated from Taman Peninsula, Russia.</title>
        <authorList>
            <person name="Khomyakova M.A."/>
            <person name="Merkel A.Y."/>
            <person name="Slobodkin A.I."/>
        </authorList>
    </citation>
    <scope>NUCLEOTIDE SEQUENCE</scope>
    <source>
        <strain evidence="2">M17dextr</strain>
    </source>
</reference>
<protein>
    <submittedName>
        <fullName evidence="2">Uncharacterized protein</fullName>
    </submittedName>
</protein>
<evidence type="ECO:0000313" key="3">
    <source>
        <dbReference type="Proteomes" id="UP001431776"/>
    </source>
</evidence>
<keyword evidence="3" id="KW-1185">Reference proteome</keyword>
<accession>A0AAW6U1B4</accession>
<sequence length="105" mass="12005">MRPQRKEGEPRPARSVDTRPEGVPFTPLTELEHLLKVAASVTQDANHVWTDIWAQVKPLTASGVRAAERTKDGFVPSCGWPEFLEKLWLLKHYLDSVQRICTKQR</sequence>
<organism evidence="2 3">
    <name type="scientific">Anaerobaca lacustris</name>
    <dbReference type="NCBI Taxonomy" id="3044600"/>
    <lineage>
        <taxon>Bacteria</taxon>
        <taxon>Pseudomonadati</taxon>
        <taxon>Planctomycetota</taxon>
        <taxon>Phycisphaerae</taxon>
        <taxon>Sedimentisphaerales</taxon>
        <taxon>Anaerobacaceae</taxon>
        <taxon>Anaerobaca</taxon>
    </lineage>
</organism>
<gene>
    <name evidence="2" type="ORF">QJ522_10335</name>
</gene>
<name>A0AAW6U1B4_9BACT</name>
<dbReference type="RefSeq" id="WP_349244845.1">
    <property type="nucleotide sequence ID" value="NZ_JASCXX010000010.1"/>
</dbReference>
<dbReference type="EMBL" id="JASCXX010000010">
    <property type="protein sequence ID" value="MDI6449439.1"/>
    <property type="molecule type" value="Genomic_DNA"/>
</dbReference>
<evidence type="ECO:0000256" key="1">
    <source>
        <dbReference type="SAM" id="MobiDB-lite"/>
    </source>
</evidence>
<feature type="compositionally biased region" description="Basic and acidic residues" evidence="1">
    <location>
        <begin position="1"/>
        <end position="20"/>
    </location>
</feature>
<dbReference type="AlphaFoldDB" id="A0AAW6U1B4"/>
<evidence type="ECO:0000313" key="2">
    <source>
        <dbReference type="EMBL" id="MDI6449439.1"/>
    </source>
</evidence>